<keyword evidence="2" id="KW-1133">Transmembrane helix</keyword>
<evidence type="ECO:0000256" key="1">
    <source>
        <dbReference type="SAM" id="MobiDB-lite"/>
    </source>
</evidence>
<feature type="transmembrane region" description="Helical" evidence="2">
    <location>
        <begin position="48"/>
        <end position="70"/>
    </location>
</feature>
<evidence type="ECO:0000313" key="4">
    <source>
        <dbReference type="Proteomes" id="UP000567246"/>
    </source>
</evidence>
<proteinExistence type="predicted"/>
<dbReference type="PANTHER" id="PTHR41983">
    <property type="entry name" value="SHORT-CHAIN FATTY ACID TRANSPORTER-RELATED"/>
    <property type="match status" value="1"/>
</dbReference>
<dbReference type="AlphaFoldDB" id="A0A7W9N1D1"/>
<dbReference type="RefSeq" id="WP_338104313.1">
    <property type="nucleotide sequence ID" value="NZ_BAABAG010000009.1"/>
</dbReference>
<comment type="caution">
    <text evidence="3">The sequence shown here is derived from an EMBL/GenBank/DDBJ whole genome shotgun (WGS) entry which is preliminary data.</text>
</comment>
<dbReference type="Proteomes" id="UP000567246">
    <property type="component" value="Unassembled WGS sequence"/>
</dbReference>
<protein>
    <submittedName>
        <fullName evidence="3">Uncharacterized protein</fullName>
    </submittedName>
</protein>
<organism evidence="3 4">
    <name type="scientific">Micrococcus endophyticus</name>
    <dbReference type="NCBI Taxonomy" id="455343"/>
    <lineage>
        <taxon>Bacteria</taxon>
        <taxon>Bacillati</taxon>
        <taxon>Actinomycetota</taxon>
        <taxon>Actinomycetes</taxon>
        <taxon>Micrococcales</taxon>
        <taxon>Micrococcaceae</taxon>
        <taxon>Micrococcus</taxon>
    </lineage>
</organism>
<keyword evidence="4" id="KW-1185">Reference proteome</keyword>
<accession>A0A7W9N1D1</accession>
<dbReference type="PANTHER" id="PTHR41983:SF2">
    <property type="entry name" value="SHORT-CHAIN FATTY ACID TRANSPORTER-RELATED"/>
    <property type="match status" value="1"/>
</dbReference>
<feature type="region of interest" description="Disordered" evidence="1">
    <location>
        <begin position="146"/>
        <end position="165"/>
    </location>
</feature>
<dbReference type="InterPro" id="IPR006160">
    <property type="entry name" value="SCFA_transpt_AtoE"/>
</dbReference>
<evidence type="ECO:0000313" key="3">
    <source>
        <dbReference type="EMBL" id="MBB5849209.1"/>
    </source>
</evidence>
<dbReference type="Pfam" id="PF02667">
    <property type="entry name" value="SCFA_trans"/>
    <property type="match status" value="1"/>
</dbReference>
<sequence>MRPLNTTMERFIPSSLVFTIVLTFAVAALCLLLTPAGPADVVVGWGDGLSGLLAFITQTALVLMLGHILANTGPVRRDGYPGRRTLPPPSERTPVKDTTGLSIGYRLIWRLQYIALFFLGPAQRPAHQDPRRQLRKERAQKVLDAHAARGTEADQTVHDEAAGRF</sequence>
<dbReference type="EMBL" id="JACHMW010000001">
    <property type="protein sequence ID" value="MBB5849209.1"/>
    <property type="molecule type" value="Genomic_DNA"/>
</dbReference>
<dbReference type="GO" id="GO:0005886">
    <property type="term" value="C:plasma membrane"/>
    <property type="evidence" value="ECO:0007669"/>
    <property type="project" value="TreeGrafter"/>
</dbReference>
<evidence type="ECO:0000256" key="2">
    <source>
        <dbReference type="SAM" id="Phobius"/>
    </source>
</evidence>
<gene>
    <name evidence="3" type="ORF">HDA33_001773</name>
</gene>
<name>A0A7W9N1D1_9MICC</name>
<keyword evidence="2" id="KW-0812">Transmembrane</keyword>
<reference evidence="3 4" key="1">
    <citation type="submission" date="2020-08" db="EMBL/GenBank/DDBJ databases">
        <title>Sequencing the genomes of 1000 actinobacteria strains.</title>
        <authorList>
            <person name="Klenk H.-P."/>
        </authorList>
    </citation>
    <scope>NUCLEOTIDE SEQUENCE [LARGE SCALE GENOMIC DNA]</scope>
    <source>
        <strain evidence="3 4">DSM 17945</strain>
    </source>
</reference>
<keyword evidence="2" id="KW-0472">Membrane</keyword>